<evidence type="ECO:0000256" key="2">
    <source>
        <dbReference type="SAM" id="SignalP"/>
    </source>
</evidence>
<name>A0A1M7FN21_9RHOB</name>
<feature type="compositionally biased region" description="Low complexity" evidence="1">
    <location>
        <begin position="171"/>
        <end position="193"/>
    </location>
</feature>
<evidence type="ECO:0000256" key="1">
    <source>
        <dbReference type="SAM" id="MobiDB-lite"/>
    </source>
</evidence>
<proteinExistence type="predicted"/>
<dbReference type="AlphaFoldDB" id="A0A1M7FN21"/>
<feature type="region of interest" description="Disordered" evidence="1">
    <location>
        <begin position="171"/>
        <end position="199"/>
    </location>
</feature>
<gene>
    <name evidence="3" type="ORF">SAMN05444389_103151</name>
</gene>
<dbReference type="STRING" id="53463.SAMN05444389_103151"/>
<organism evidence="3 4">
    <name type="scientific">Paracoccus solventivorans</name>
    <dbReference type="NCBI Taxonomy" id="53463"/>
    <lineage>
        <taxon>Bacteria</taxon>
        <taxon>Pseudomonadati</taxon>
        <taxon>Pseudomonadota</taxon>
        <taxon>Alphaproteobacteria</taxon>
        <taxon>Rhodobacterales</taxon>
        <taxon>Paracoccaceae</taxon>
        <taxon>Paracoccus</taxon>
    </lineage>
</organism>
<evidence type="ECO:0000313" key="3">
    <source>
        <dbReference type="EMBL" id="SHM05471.1"/>
    </source>
</evidence>
<dbReference type="EMBL" id="FRCK01000003">
    <property type="protein sequence ID" value="SHM05471.1"/>
    <property type="molecule type" value="Genomic_DNA"/>
</dbReference>
<dbReference type="Proteomes" id="UP000184444">
    <property type="component" value="Unassembled WGS sequence"/>
</dbReference>
<feature type="region of interest" description="Disordered" evidence="1">
    <location>
        <begin position="37"/>
        <end position="71"/>
    </location>
</feature>
<keyword evidence="4" id="KW-1185">Reference proteome</keyword>
<evidence type="ECO:0000313" key="4">
    <source>
        <dbReference type="Proteomes" id="UP000184444"/>
    </source>
</evidence>
<feature type="chain" id="PRO_5012206899" evidence="2">
    <location>
        <begin position="28"/>
        <end position="199"/>
    </location>
</feature>
<accession>A0A1M7FN21</accession>
<dbReference type="PROSITE" id="PS51257">
    <property type="entry name" value="PROKAR_LIPOPROTEIN"/>
    <property type="match status" value="1"/>
</dbReference>
<feature type="signal peptide" evidence="2">
    <location>
        <begin position="1"/>
        <end position="27"/>
    </location>
</feature>
<sequence>MTLRPNLRPLARPFMRVALLAAPLALAACGDDMRMPWDKPEPVAEAPAEPAPPHIPEPTGGSPTQQPLEIPGPTAKVATAEARTLAVTDLVAGGEGWAASVSGSTARFQPEGAAARQVEVRRIPWSGGVEYIGTLGGQPFVLRIQSADCGKQKLSALVRAGGQTYNGCAAPAAPAAATPASGAPSAKAAATPAAPKPAA</sequence>
<reference evidence="4" key="1">
    <citation type="submission" date="2016-11" db="EMBL/GenBank/DDBJ databases">
        <authorList>
            <person name="Varghese N."/>
            <person name="Submissions S."/>
        </authorList>
    </citation>
    <scope>NUCLEOTIDE SEQUENCE [LARGE SCALE GENOMIC DNA]</scope>
    <source>
        <strain evidence="4">DSM 6637</strain>
    </source>
</reference>
<protein>
    <submittedName>
        <fullName evidence="3">Uncharacterized protein</fullName>
    </submittedName>
</protein>
<keyword evidence="2" id="KW-0732">Signal</keyword>
<dbReference type="RefSeq" id="WP_143159648.1">
    <property type="nucleotide sequence ID" value="NZ_FRCK01000003.1"/>
</dbReference>
<dbReference type="OrthoDB" id="9809132at2"/>